<dbReference type="SUPFAM" id="SSF53383">
    <property type="entry name" value="PLP-dependent transferases"/>
    <property type="match status" value="1"/>
</dbReference>
<comment type="similarity">
    <text evidence="3">Belongs to the class-III pyridoxal-phosphate-dependent aminotransferase family.</text>
</comment>
<dbReference type="Gene3D" id="3.90.1150.10">
    <property type="entry name" value="Aspartate Aminotransferase, domain 1"/>
    <property type="match status" value="1"/>
</dbReference>
<evidence type="ECO:0000313" key="5">
    <source>
        <dbReference type="Proteomes" id="UP000234145"/>
    </source>
</evidence>
<dbReference type="PANTHER" id="PTHR43713">
    <property type="entry name" value="GLUTAMATE-1-SEMIALDEHYDE 2,1-AMINOMUTASE"/>
    <property type="match status" value="1"/>
</dbReference>
<accession>A0A2H9PD17</accession>
<dbReference type="Proteomes" id="UP000234145">
    <property type="component" value="Unassembled WGS sequence"/>
</dbReference>
<dbReference type="AlphaFoldDB" id="A0A2H9PD17"/>
<protein>
    <recommendedName>
        <fullName evidence="6">Aspartate aminotransferase family protein</fullName>
    </recommendedName>
</protein>
<dbReference type="InterPro" id="IPR049704">
    <property type="entry name" value="Aminotrans_3_PPA_site"/>
</dbReference>
<comment type="cofactor">
    <cofactor evidence="1">
        <name>pyridoxal 5'-phosphate</name>
        <dbReference type="ChEBI" id="CHEBI:597326"/>
    </cofactor>
</comment>
<evidence type="ECO:0000313" key="4">
    <source>
        <dbReference type="EMBL" id="PIZ17281.1"/>
    </source>
</evidence>
<dbReference type="GO" id="GO:0008483">
    <property type="term" value="F:transaminase activity"/>
    <property type="evidence" value="ECO:0007669"/>
    <property type="project" value="InterPro"/>
</dbReference>
<sequence length="353" mass="39514">MLYTLCNSLGPITLGYNIPEINQAIVEQLKNGIVFSYPHPLEGEVAKLLVEVIPCAEKVRFLKTGGEAIAACIKIARYHTRRNKILHCGYNGWLNTLSAPAGPLPPGIASSSPYNGVPPVLQALHKSLSWGNLEEWEKVFSKEGEEIAAVVIASDYAEMEKGKEFLPAIRNLTQKYGTLMIMDEIVTGFRLAIGGAHQYFDFKPDMAVFGKGLANGMPVSAYLGRKDLLDSAPKITISSTFGGETLSLAAAKASIKFYKKNNVIDYLWKTGEKIWNEVQNLFKKYNIEADLKGFPVCPYFSFNSAEERDLFFKTCYKNGVSLYHVPYVNYSHKEKDIKETLERMERAIKEMKK</sequence>
<dbReference type="InterPro" id="IPR005814">
    <property type="entry name" value="Aminotrans_3"/>
</dbReference>
<evidence type="ECO:0008006" key="6">
    <source>
        <dbReference type="Google" id="ProtNLM"/>
    </source>
</evidence>
<name>A0A2H9PD17_9BACT</name>
<organism evidence="4 5">
    <name type="scientific">Candidatus Desantisbacteria bacterium CG_4_10_14_0_8_um_filter_39_17</name>
    <dbReference type="NCBI Taxonomy" id="1974542"/>
    <lineage>
        <taxon>Bacteria</taxon>
        <taxon>Candidatus Desantisiibacteriota</taxon>
    </lineage>
</organism>
<evidence type="ECO:0000256" key="1">
    <source>
        <dbReference type="ARBA" id="ARBA00001933"/>
    </source>
</evidence>
<evidence type="ECO:0000256" key="2">
    <source>
        <dbReference type="ARBA" id="ARBA00022898"/>
    </source>
</evidence>
<reference evidence="5" key="1">
    <citation type="submission" date="2017-09" db="EMBL/GenBank/DDBJ databases">
        <title>Depth-based differentiation of microbial function through sediment-hosted aquifers and enrichment of novel symbionts in the deep terrestrial subsurface.</title>
        <authorList>
            <person name="Probst A.J."/>
            <person name="Ladd B."/>
            <person name="Jarett J.K."/>
            <person name="Geller-Mcgrath D.E."/>
            <person name="Sieber C.M.K."/>
            <person name="Emerson J.B."/>
            <person name="Anantharaman K."/>
            <person name="Thomas B.C."/>
            <person name="Malmstrom R."/>
            <person name="Stieglmeier M."/>
            <person name="Klingl A."/>
            <person name="Woyke T."/>
            <person name="Ryan C.M."/>
            <person name="Banfield J.F."/>
        </authorList>
    </citation>
    <scope>NUCLEOTIDE SEQUENCE [LARGE SCALE GENOMIC DNA]</scope>
</reference>
<dbReference type="InterPro" id="IPR015422">
    <property type="entry name" value="PyrdxlP-dep_Trfase_small"/>
</dbReference>
<dbReference type="Gene3D" id="3.40.640.10">
    <property type="entry name" value="Type I PLP-dependent aspartate aminotransferase-like (Major domain)"/>
    <property type="match status" value="1"/>
</dbReference>
<gene>
    <name evidence="4" type="ORF">COY51_00645</name>
</gene>
<dbReference type="PROSITE" id="PS00600">
    <property type="entry name" value="AA_TRANSFER_CLASS_3"/>
    <property type="match status" value="1"/>
</dbReference>
<dbReference type="EMBL" id="PFMS01000014">
    <property type="protein sequence ID" value="PIZ17281.1"/>
    <property type="molecule type" value="Genomic_DNA"/>
</dbReference>
<comment type="caution">
    <text evidence="4">The sequence shown here is derived from an EMBL/GenBank/DDBJ whole genome shotgun (WGS) entry which is preliminary data.</text>
</comment>
<keyword evidence="2 3" id="KW-0663">Pyridoxal phosphate</keyword>
<evidence type="ECO:0000256" key="3">
    <source>
        <dbReference type="RuleBase" id="RU003560"/>
    </source>
</evidence>
<dbReference type="InterPro" id="IPR015424">
    <property type="entry name" value="PyrdxlP-dep_Trfase"/>
</dbReference>
<proteinExistence type="inferred from homology"/>
<dbReference type="Pfam" id="PF00202">
    <property type="entry name" value="Aminotran_3"/>
    <property type="match status" value="1"/>
</dbReference>
<dbReference type="PANTHER" id="PTHR43713:SF3">
    <property type="entry name" value="GLUTAMATE-1-SEMIALDEHYDE 2,1-AMINOMUTASE 1, CHLOROPLASTIC-RELATED"/>
    <property type="match status" value="1"/>
</dbReference>
<dbReference type="InterPro" id="IPR015421">
    <property type="entry name" value="PyrdxlP-dep_Trfase_major"/>
</dbReference>
<dbReference type="GO" id="GO:0030170">
    <property type="term" value="F:pyridoxal phosphate binding"/>
    <property type="evidence" value="ECO:0007669"/>
    <property type="project" value="InterPro"/>
</dbReference>